<organism evidence="1 2">
    <name type="scientific">Megaselia scalaris</name>
    <name type="common">Humpbacked fly</name>
    <name type="synonym">Phora scalaris</name>
    <dbReference type="NCBI Taxonomy" id="36166"/>
    <lineage>
        <taxon>Eukaryota</taxon>
        <taxon>Metazoa</taxon>
        <taxon>Ecdysozoa</taxon>
        <taxon>Arthropoda</taxon>
        <taxon>Hexapoda</taxon>
        <taxon>Insecta</taxon>
        <taxon>Pterygota</taxon>
        <taxon>Neoptera</taxon>
        <taxon>Endopterygota</taxon>
        <taxon>Diptera</taxon>
        <taxon>Brachycera</taxon>
        <taxon>Muscomorpha</taxon>
        <taxon>Platypezoidea</taxon>
        <taxon>Phoridae</taxon>
        <taxon>Megaseliini</taxon>
        <taxon>Megaselia</taxon>
    </lineage>
</organism>
<reference evidence="1" key="2">
    <citation type="submission" date="2015-06" db="UniProtKB">
        <authorList>
            <consortium name="EnsemblMetazoa"/>
        </authorList>
    </citation>
    <scope>IDENTIFICATION</scope>
</reference>
<sequence>MPLLESNIPQIPSKETSIILHHVESDLMPLIERKKNKVRENPDSPVDLIKDYRIENIDEIVKLLRLACARNISRAFIIENTQKNLVAC</sequence>
<reference evidence="2" key="1">
    <citation type="submission" date="2013-02" db="EMBL/GenBank/DDBJ databases">
        <authorList>
            <person name="Hughes D."/>
        </authorList>
    </citation>
    <scope>NUCLEOTIDE SEQUENCE</scope>
    <source>
        <strain>Durham</strain>
        <strain evidence="2">NC isolate 2 -- Noor lab</strain>
    </source>
</reference>
<name>T1GZG6_MEGSC</name>
<dbReference type="EMBL" id="CAQQ02386742">
    <property type="status" value="NOT_ANNOTATED_CDS"/>
    <property type="molecule type" value="Genomic_DNA"/>
</dbReference>
<dbReference type="STRING" id="36166.T1GZG6"/>
<dbReference type="EnsemblMetazoa" id="MESCA009266-RA">
    <property type="protein sequence ID" value="MESCA009266-PA"/>
    <property type="gene ID" value="MESCA009266"/>
</dbReference>
<protein>
    <submittedName>
        <fullName evidence="1">Uncharacterized protein</fullName>
    </submittedName>
</protein>
<keyword evidence="2" id="KW-1185">Reference proteome</keyword>
<evidence type="ECO:0000313" key="2">
    <source>
        <dbReference type="Proteomes" id="UP000015102"/>
    </source>
</evidence>
<dbReference type="HOGENOM" id="CLU_2471621_0_0_1"/>
<evidence type="ECO:0000313" key="1">
    <source>
        <dbReference type="EnsemblMetazoa" id="MESCA009266-PA"/>
    </source>
</evidence>
<proteinExistence type="predicted"/>
<dbReference type="Proteomes" id="UP000015102">
    <property type="component" value="Unassembled WGS sequence"/>
</dbReference>
<accession>T1GZG6</accession>
<dbReference type="AlphaFoldDB" id="T1GZG6"/>